<dbReference type="InterPro" id="IPR050570">
    <property type="entry name" value="Cell_wall_metabolism_enzyme"/>
</dbReference>
<keyword evidence="2" id="KW-0732">Signal</keyword>
<reference evidence="4 5" key="1">
    <citation type="submission" date="2017-07" db="EMBL/GenBank/DDBJ databases">
        <title>Leptospira spp. isolated from tropical soils.</title>
        <authorList>
            <person name="Thibeaux R."/>
            <person name="Iraola G."/>
            <person name="Ferres I."/>
            <person name="Bierque E."/>
            <person name="Girault D."/>
            <person name="Soupe-Gilbert M.-E."/>
            <person name="Picardeau M."/>
            <person name="Goarant C."/>
        </authorList>
    </citation>
    <scope>NUCLEOTIDE SEQUENCE [LARGE SCALE GENOMIC DNA]</scope>
    <source>
        <strain evidence="4 5">FH2-B-A1</strain>
    </source>
</reference>
<feature type="chain" id="PRO_5014864281" evidence="2">
    <location>
        <begin position="21"/>
        <end position="657"/>
    </location>
</feature>
<dbReference type="CDD" id="cd12797">
    <property type="entry name" value="M23_peptidase"/>
    <property type="match status" value="1"/>
</dbReference>
<evidence type="ECO:0000259" key="3">
    <source>
        <dbReference type="Pfam" id="PF01551"/>
    </source>
</evidence>
<evidence type="ECO:0000256" key="2">
    <source>
        <dbReference type="SAM" id="SignalP"/>
    </source>
</evidence>
<dbReference type="AlphaFoldDB" id="A0A2N0AH05"/>
<name>A0A2N0AH05_9LEPT</name>
<dbReference type="OrthoDB" id="9810477at2"/>
<dbReference type="InterPro" id="IPR016047">
    <property type="entry name" value="M23ase_b-sheet_dom"/>
</dbReference>
<gene>
    <name evidence="4" type="ORF">CH364_15405</name>
</gene>
<accession>A0A2N0AH05</accession>
<dbReference type="SUPFAM" id="SSF51261">
    <property type="entry name" value="Duplicated hybrid motif"/>
    <property type="match status" value="1"/>
</dbReference>
<proteinExistence type="predicted"/>
<evidence type="ECO:0000313" key="5">
    <source>
        <dbReference type="Proteomes" id="UP000232145"/>
    </source>
</evidence>
<dbReference type="Proteomes" id="UP000232145">
    <property type="component" value="Unassembled WGS sequence"/>
</dbReference>
<organism evidence="4 5">
    <name type="scientific">Leptospira harrisiae</name>
    <dbReference type="NCBI Taxonomy" id="2023189"/>
    <lineage>
        <taxon>Bacteria</taxon>
        <taxon>Pseudomonadati</taxon>
        <taxon>Spirochaetota</taxon>
        <taxon>Spirochaetia</taxon>
        <taxon>Leptospirales</taxon>
        <taxon>Leptospiraceae</taxon>
        <taxon>Leptospira</taxon>
    </lineage>
</organism>
<dbReference type="Pfam" id="PF01551">
    <property type="entry name" value="Peptidase_M23"/>
    <property type="match status" value="1"/>
</dbReference>
<protein>
    <submittedName>
        <fullName evidence="4">Peptidase M23</fullName>
    </submittedName>
</protein>
<feature type="signal peptide" evidence="2">
    <location>
        <begin position="1"/>
        <end position="20"/>
    </location>
</feature>
<dbReference type="InterPro" id="IPR011055">
    <property type="entry name" value="Dup_hybrid_motif"/>
</dbReference>
<dbReference type="EMBL" id="NPDX01000005">
    <property type="protein sequence ID" value="PJZ83585.1"/>
    <property type="molecule type" value="Genomic_DNA"/>
</dbReference>
<dbReference type="RefSeq" id="WP_100743624.1">
    <property type="nucleotide sequence ID" value="NZ_NPDW01000002.1"/>
</dbReference>
<dbReference type="Gene3D" id="2.70.70.10">
    <property type="entry name" value="Glucose Permease (Domain IIA)"/>
    <property type="match status" value="1"/>
</dbReference>
<dbReference type="GO" id="GO:0004222">
    <property type="term" value="F:metalloendopeptidase activity"/>
    <property type="evidence" value="ECO:0007669"/>
    <property type="project" value="TreeGrafter"/>
</dbReference>
<evidence type="ECO:0000313" key="4">
    <source>
        <dbReference type="EMBL" id="PJZ83585.1"/>
    </source>
</evidence>
<dbReference type="PANTHER" id="PTHR21666:SF270">
    <property type="entry name" value="MUREIN HYDROLASE ACTIVATOR ENVC"/>
    <property type="match status" value="1"/>
</dbReference>
<feature type="compositionally biased region" description="Basic and acidic residues" evidence="1">
    <location>
        <begin position="648"/>
        <end position="657"/>
    </location>
</feature>
<feature type="domain" description="M23ase beta-sheet core" evidence="3">
    <location>
        <begin position="56"/>
        <end position="116"/>
    </location>
</feature>
<evidence type="ECO:0000256" key="1">
    <source>
        <dbReference type="SAM" id="MobiDB-lite"/>
    </source>
</evidence>
<feature type="compositionally biased region" description="Basic and acidic residues" evidence="1">
    <location>
        <begin position="614"/>
        <end position="629"/>
    </location>
</feature>
<comment type="caution">
    <text evidence="4">The sequence shown here is derived from an EMBL/GenBank/DDBJ whole genome shotgun (WGS) entry which is preliminary data.</text>
</comment>
<keyword evidence="5" id="KW-1185">Reference proteome</keyword>
<dbReference type="PANTHER" id="PTHR21666">
    <property type="entry name" value="PEPTIDASE-RELATED"/>
    <property type="match status" value="1"/>
</dbReference>
<feature type="region of interest" description="Disordered" evidence="1">
    <location>
        <begin position="598"/>
        <end position="657"/>
    </location>
</feature>
<sequence length="657" mass="74368">MLRSFVLVLILSLYPLSAISVSDFPPGFVLKNPYLWPVKGYDSITGTFGEFRTGHFHMGQDFSTGGRIGVPILAVAKGKVTRVQRRWTSIGYALFLQHDDGMTSRYGHLNKFSQKIIKQILKSKQAKRYKDRTDFDIALPEAVEVEAGETIAFSGDTGVGPPHLHFELFKDNVYYNPVHYGLGYNVAEPIVFNALRITPQTPRTFINGRNETVEIPFYEASGNRFELSESPTLFIQGKVGIQIAIHQKSNSNRLGIFTLDMLIGENVLQGFQLSKILKEHTRKNVLLYDSSVSKPNGNPFSYYLHTRDGNDLLGMRSNGREQGLLDSEQMRMGEPKEITIRATGMGGQMSFASFYILKDQGDYSHIVTKEWKYNVYYDRYTTFKSKDTKVELFFPVNAVYSKAFFDIEAQEQIQINTKGLNQLSSVYKIGPDFKDFNLGYDLYVKVPKTKDINSADLYEVLADGNVKKINGSSFSSWGQFFKVRLRKTGMFVVLSDQTPPTIYLHDLMNKTVYPREDFALYLKAVDVGSGIMPDGFDITVDGIPGKAEFFPKDGRLEIFEPEILYEPGKHTVLASVRDFAGNWSSTVRYDYEIQTPPVPEEKKKLPTENQNVDTIKDKKNTKEIKETKTKSSSPKVQKTVKPITIAPKAKDKKSTSR</sequence>